<dbReference type="Pfam" id="PF09723">
    <property type="entry name" value="Zn_ribbon_8"/>
    <property type="match status" value="1"/>
</dbReference>
<reference evidence="3 4" key="1">
    <citation type="submission" date="2020-08" db="EMBL/GenBank/DDBJ databases">
        <title>Genomic Encyclopedia of Type Strains, Phase IV (KMG-IV): sequencing the most valuable type-strain genomes for metagenomic binning, comparative biology and taxonomic classification.</title>
        <authorList>
            <person name="Goeker M."/>
        </authorList>
    </citation>
    <scope>NUCLEOTIDE SEQUENCE [LARGE SCALE GENOMIC DNA]</scope>
    <source>
        <strain evidence="3 4">DSM 25701</strain>
    </source>
</reference>
<keyword evidence="4" id="KW-1185">Reference proteome</keyword>
<organism evidence="3 4">
    <name type="scientific">Zhongshania antarctica</name>
    <dbReference type="NCBI Taxonomy" id="641702"/>
    <lineage>
        <taxon>Bacteria</taxon>
        <taxon>Pseudomonadati</taxon>
        <taxon>Pseudomonadota</taxon>
        <taxon>Gammaproteobacteria</taxon>
        <taxon>Cellvibrionales</taxon>
        <taxon>Spongiibacteraceae</taxon>
        <taxon>Zhongshania</taxon>
    </lineage>
</organism>
<dbReference type="NCBIfam" id="TIGR02605">
    <property type="entry name" value="CxxC_CxxC_SSSS"/>
    <property type="match status" value="1"/>
</dbReference>
<sequence>MPVYDYKCQDHGLFHDLASMAESALPCACPQCGELSARVIMIPPEVLAMAPAKRQAMARNEKALHQPIISTPDSREDASQRRAHSAAKKGCDCGPKVFNPDRSSLRQQAIFLPDGSKVFPSQRPWMISH</sequence>
<evidence type="ECO:0000259" key="2">
    <source>
        <dbReference type="SMART" id="SM00834"/>
    </source>
</evidence>
<evidence type="ECO:0000256" key="1">
    <source>
        <dbReference type="SAM" id="MobiDB-lite"/>
    </source>
</evidence>
<feature type="region of interest" description="Disordered" evidence="1">
    <location>
        <begin position="58"/>
        <end position="95"/>
    </location>
</feature>
<evidence type="ECO:0000313" key="3">
    <source>
        <dbReference type="EMBL" id="MBB5188731.1"/>
    </source>
</evidence>
<dbReference type="EMBL" id="JACHHW010000009">
    <property type="protein sequence ID" value="MBB5188731.1"/>
    <property type="molecule type" value="Genomic_DNA"/>
</dbReference>
<dbReference type="SMART" id="SM00834">
    <property type="entry name" value="CxxC_CXXC_SSSS"/>
    <property type="match status" value="1"/>
</dbReference>
<comment type="caution">
    <text evidence="3">The sequence shown here is derived from an EMBL/GenBank/DDBJ whole genome shotgun (WGS) entry which is preliminary data.</text>
</comment>
<protein>
    <submittedName>
        <fullName evidence="3">Putative FmdB family regulatory protein</fullName>
    </submittedName>
</protein>
<name>A0A840R8S6_9GAMM</name>
<gene>
    <name evidence="3" type="ORF">HNQ57_003022</name>
</gene>
<proteinExistence type="predicted"/>
<dbReference type="RefSeq" id="WP_184464328.1">
    <property type="nucleotide sequence ID" value="NZ_JACHHW010000009.1"/>
</dbReference>
<dbReference type="InterPro" id="IPR013429">
    <property type="entry name" value="Regulatory_FmdB_Zinc_ribbon"/>
</dbReference>
<accession>A0A840R8S6</accession>
<dbReference type="Proteomes" id="UP000536640">
    <property type="component" value="Unassembled WGS sequence"/>
</dbReference>
<evidence type="ECO:0000313" key="4">
    <source>
        <dbReference type="Proteomes" id="UP000536640"/>
    </source>
</evidence>
<feature type="domain" description="Putative regulatory protein FmdB zinc ribbon" evidence="2">
    <location>
        <begin position="1"/>
        <end position="41"/>
    </location>
</feature>
<dbReference type="AlphaFoldDB" id="A0A840R8S6"/>